<dbReference type="KEGG" id="ftj:FTUN_7515"/>
<dbReference type="NCBIfam" id="TIGR02937">
    <property type="entry name" value="sigma70-ECF"/>
    <property type="match status" value="1"/>
</dbReference>
<dbReference type="InterPro" id="IPR014284">
    <property type="entry name" value="RNA_pol_sigma-70_dom"/>
</dbReference>
<dbReference type="Pfam" id="PF07638">
    <property type="entry name" value="Sigma70_ECF"/>
    <property type="match status" value="1"/>
</dbReference>
<dbReference type="InterPro" id="IPR036388">
    <property type="entry name" value="WH-like_DNA-bd_sf"/>
</dbReference>
<evidence type="ECO:0000256" key="3">
    <source>
        <dbReference type="ARBA" id="ARBA00023082"/>
    </source>
</evidence>
<gene>
    <name evidence="6" type="ORF">FTUN_7515</name>
</gene>
<evidence type="ECO:0000256" key="1">
    <source>
        <dbReference type="ARBA" id="ARBA00010641"/>
    </source>
</evidence>
<dbReference type="Gene3D" id="1.10.10.10">
    <property type="entry name" value="Winged helix-like DNA-binding domain superfamily/Winged helix DNA-binding domain"/>
    <property type="match status" value="1"/>
</dbReference>
<evidence type="ECO:0000313" key="7">
    <source>
        <dbReference type="Proteomes" id="UP000503447"/>
    </source>
</evidence>
<proteinExistence type="inferred from homology"/>
<keyword evidence="3" id="KW-0731">Sigma factor</keyword>
<dbReference type="PANTHER" id="PTHR43133:SF39">
    <property type="entry name" value="SIMILAR TO RNA POLYMERASE SIGMA-E FACTOR"/>
    <property type="match status" value="1"/>
</dbReference>
<dbReference type="EMBL" id="CP053452">
    <property type="protein sequence ID" value="QJW99892.1"/>
    <property type="molecule type" value="Genomic_DNA"/>
</dbReference>
<accession>A0A6M5Z3V5</accession>
<dbReference type="SUPFAM" id="SSF88659">
    <property type="entry name" value="Sigma3 and sigma4 domains of RNA polymerase sigma factors"/>
    <property type="match status" value="1"/>
</dbReference>
<evidence type="ECO:0000256" key="4">
    <source>
        <dbReference type="ARBA" id="ARBA00023163"/>
    </source>
</evidence>
<dbReference type="SUPFAM" id="SSF88946">
    <property type="entry name" value="Sigma2 domain of RNA polymerase sigma factors"/>
    <property type="match status" value="1"/>
</dbReference>
<dbReference type="InterPro" id="IPR039425">
    <property type="entry name" value="RNA_pol_sigma-70-like"/>
</dbReference>
<dbReference type="InterPro" id="IPR013324">
    <property type="entry name" value="RNA_pol_sigma_r3/r4-like"/>
</dbReference>
<dbReference type="GO" id="GO:0016987">
    <property type="term" value="F:sigma factor activity"/>
    <property type="evidence" value="ECO:0007669"/>
    <property type="project" value="UniProtKB-KW"/>
</dbReference>
<dbReference type="InterPro" id="IPR013325">
    <property type="entry name" value="RNA_pol_sigma_r2"/>
</dbReference>
<dbReference type="CDD" id="cd06171">
    <property type="entry name" value="Sigma70_r4"/>
    <property type="match status" value="1"/>
</dbReference>
<reference evidence="7" key="1">
    <citation type="submission" date="2020-05" db="EMBL/GenBank/DDBJ databases">
        <title>Frigoriglobus tundricola gen. nov., sp. nov., a psychrotolerant cellulolytic planctomycete of the family Gemmataceae with two divergent copies of 16S rRNA gene.</title>
        <authorList>
            <person name="Kulichevskaya I.S."/>
            <person name="Ivanova A.A."/>
            <person name="Naumoff D.G."/>
            <person name="Beletsky A.V."/>
            <person name="Rijpstra W.I.C."/>
            <person name="Sinninghe Damste J.S."/>
            <person name="Mardanov A.V."/>
            <person name="Ravin N.V."/>
            <person name="Dedysh S.N."/>
        </authorList>
    </citation>
    <scope>NUCLEOTIDE SEQUENCE [LARGE SCALE GENOMIC DNA]</scope>
    <source>
        <strain evidence="7">PL17</strain>
    </source>
</reference>
<dbReference type="AlphaFoldDB" id="A0A6M5Z3V5"/>
<keyword evidence="7" id="KW-1185">Reference proteome</keyword>
<evidence type="ECO:0000259" key="5">
    <source>
        <dbReference type="Pfam" id="PF07638"/>
    </source>
</evidence>
<dbReference type="Proteomes" id="UP000503447">
    <property type="component" value="Chromosome"/>
</dbReference>
<organism evidence="6 7">
    <name type="scientific">Frigoriglobus tundricola</name>
    <dbReference type="NCBI Taxonomy" id="2774151"/>
    <lineage>
        <taxon>Bacteria</taxon>
        <taxon>Pseudomonadati</taxon>
        <taxon>Planctomycetota</taxon>
        <taxon>Planctomycetia</taxon>
        <taxon>Gemmatales</taxon>
        <taxon>Gemmataceae</taxon>
        <taxon>Frigoriglobus</taxon>
    </lineage>
</organism>
<protein>
    <recommendedName>
        <fullName evidence="5">RNA polymerase sigma-70 ECF-like HTH domain-containing protein</fullName>
    </recommendedName>
</protein>
<dbReference type="PANTHER" id="PTHR43133">
    <property type="entry name" value="RNA POLYMERASE ECF-TYPE SIGMA FACTO"/>
    <property type="match status" value="1"/>
</dbReference>
<dbReference type="RefSeq" id="WP_171474773.1">
    <property type="nucleotide sequence ID" value="NZ_CP053452.2"/>
</dbReference>
<name>A0A6M5Z3V5_9BACT</name>
<keyword evidence="2" id="KW-0805">Transcription regulation</keyword>
<feature type="domain" description="RNA polymerase sigma-70 ECF-like HTH" evidence="5">
    <location>
        <begin position="14"/>
        <end position="190"/>
    </location>
</feature>
<keyword evidence="4" id="KW-0804">Transcription</keyword>
<evidence type="ECO:0000256" key="2">
    <source>
        <dbReference type="ARBA" id="ARBA00023015"/>
    </source>
</evidence>
<dbReference type="GO" id="GO:0006352">
    <property type="term" value="P:DNA-templated transcription initiation"/>
    <property type="evidence" value="ECO:0007669"/>
    <property type="project" value="InterPro"/>
</dbReference>
<comment type="similarity">
    <text evidence="1">Belongs to the sigma-70 factor family. ECF subfamily.</text>
</comment>
<dbReference type="Gene3D" id="1.10.1740.10">
    <property type="match status" value="1"/>
</dbReference>
<dbReference type="InterPro" id="IPR053812">
    <property type="entry name" value="HTH_Sigma70_ECF-like"/>
</dbReference>
<sequence>MCEPSFNTVHLQKCIDGWQAGDQTAANDLFRATDARLGKLARRMTRSFPNIRSQADTEDVLQSSFMRLLRTLRTLRPKTTRDFFNLAAVHIRRELLDLARKCRGRVHLALAGPDDSSAFGVTRAEPQAAVAEDFDLWVRFHQAVDELPTEEREVVGLVFYHGWKQVQIADLFGVDERTIRRRWARAVARLRTIVGTDMV</sequence>
<evidence type="ECO:0000313" key="6">
    <source>
        <dbReference type="EMBL" id="QJW99892.1"/>
    </source>
</evidence>